<protein>
    <submittedName>
        <fullName evidence="3">Uncharacterized protein</fullName>
    </submittedName>
</protein>
<feature type="compositionally biased region" description="Low complexity" evidence="1">
    <location>
        <begin position="124"/>
        <end position="142"/>
    </location>
</feature>
<feature type="region of interest" description="Disordered" evidence="1">
    <location>
        <begin position="1"/>
        <end position="31"/>
    </location>
</feature>
<name>A0AAN6WMM4_9PEZI</name>
<keyword evidence="2" id="KW-1133">Transmembrane helix</keyword>
<reference evidence="3" key="1">
    <citation type="journal article" date="2023" name="Mol. Phylogenet. Evol.">
        <title>Genome-scale phylogeny and comparative genomics of the fungal order Sordariales.</title>
        <authorList>
            <person name="Hensen N."/>
            <person name="Bonometti L."/>
            <person name="Westerberg I."/>
            <person name="Brannstrom I.O."/>
            <person name="Guillou S."/>
            <person name="Cros-Aarteil S."/>
            <person name="Calhoun S."/>
            <person name="Haridas S."/>
            <person name="Kuo A."/>
            <person name="Mondo S."/>
            <person name="Pangilinan J."/>
            <person name="Riley R."/>
            <person name="LaButti K."/>
            <person name="Andreopoulos B."/>
            <person name="Lipzen A."/>
            <person name="Chen C."/>
            <person name="Yan M."/>
            <person name="Daum C."/>
            <person name="Ng V."/>
            <person name="Clum A."/>
            <person name="Steindorff A."/>
            <person name="Ohm R.A."/>
            <person name="Martin F."/>
            <person name="Silar P."/>
            <person name="Natvig D.O."/>
            <person name="Lalanne C."/>
            <person name="Gautier V."/>
            <person name="Ament-Velasquez S.L."/>
            <person name="Kruys A."/>
            <person name="Hutchinson M.I."/>
            <person name="Powell A.J."/>
            <person name="Barry K."/>
            <person name="Miller A.N."/>
            <person name="Grigoriev I.V."/>
            <person name="Debuchy R."/>
            <person name="Gladieux P."/>
            <person name="Hiltunen Thoren M."/>
            <person name="Johannesson H."/>
        </authorList>
    </citation>
    <scope>NUCLEOTIDE SEQUENCE</scope>
    <source>
        <strain evidence="3">PSN309</strain>
    </source>
</reference>
<keyword evidence="2" id="KW-0812">Transmembrane</keyword>
<feature type="compositionally biased region" description="Low complexity" evidence="1">
    <location>
        <begin position="149"/>
        <end position="183"/>
    </location>
</feature>
<sequence>MDTSGEKNTLEIQLPSPYRNTRQSDLPEPYDDWELPEVQRRSHIRRMIAQLHLPESHEHWDLPEVCDPSVAHSTASDSRKDLQSARKSYWRRNWVIIVVLLCLLVAGGLGGGIAAVVLGKNRSQSSYADSTTTSTPTSTYSDGLSSVPETAEASISSSTATSSSTDTEAVTQTTTTPISTTPPVSEISKAPTTERGTASITTSQSQRSSTFPTGTTTGTELRTSTSTVPVAPPTRPVSLGRATRGDEHQFAVAFHPDEPCSYVKTANAGVNPCDKPWELNGTSYVISFCGSEVVDMTLSWKSGSTLNLLGSCPYDRPNVSNKTTCGDLDIWPGFICQKK</sequence>
<keyword evidence="4" id="KW-1185">Reference proteome</keyword>
<gene>
    <name evidence="3" type="ORF">QBC35DRAFT_130490</name>
</gene>
<comment type="caution">
    <text evidence="3">The sequence shown here is derived from an EMBL/GenBank/DDBJ whole genome shotgun (WGS) entry which is preliminary data.</text>
</comment>
<organism evidence="3 4">
    <name type="scientific">Podospora australis</name>
    <dbReference type="NCBI Taxonomy" id="1536484"/>
    <lineage>
        <taxon>Eukaryota</taxon>
        <taxon>Fungi</taxon>
        <taxon>Dikarya</taxon>
        <taxon>Ascomycota</taxon>
        <taxon>Pezizomycotina</taxon>
        <taxon>Sordariomycetes</taxon>
        <taxon>Sordariomycetidae</taxon>
        <taxon>Sordariales</taxon>
        <taxon>Podosporaceae</taxon>
        <taxon>Podospora</taxon>
    </lineage>
</organism>
<feature type="transmembrane region" description="Helical" evidence="2">
    <location>
        <begin position="94"/>
        <end position="118"/>
    </location>
</feature>
<feature type="compositionally biased region" description="Low complexity" evidence="1">
    <location>
        <begin position="197"/>
        <end position="229"/>
    </location>
</feature>
<keyword evidence="2" id="KW-0472">Membrane</keyword>
<dbReference type="AlphaFoldDB" id="A0AAN6WMM4"/>
<dbReference type="Proteomes" id="UP001302126">
    <property type="component" value="Unassembled WGS sequence"/>
</dbReference>
<feature type="region of interest" description="Disordered" evidence="1">
    <location>
        <begin position="124"/>
        <end position="241"/>
    </location>
</feature>
<evidence type="ECO:0000313" key="3">
    <source>
        <dbReference type="EMBL" id="KAK4183072.1"/>
    </source>
</evidence>
<evidence type="ECO:0000256" key="2">
    <source>
        <dbReference type="SAM" id="Phobius"/>
    </source>
</evidence>
<evidence type="ECO:0000313" key="4">
    <source>
        <dbReference type="Proteomes" id="UP001302126"/>
    </source>
</evidence>
<dbReference type="EMBL" id="MU864580">
    <property type="protein sequence ID" value="KAK4183072.1"/>
    <property type="molecule type" value="Genomic_DNA"/>
</dbReference>
<evidence type="ECO:0000256" key="1">
    <source>
        <dbReference type="SAM" id="MobiDB-lite"/>
    </source>
</evidence>
<proteinExistence type="predicted"/>
<accession>A0AAN6WMM4</accession>
<reference evidence="3" key="2">
    <citation type="submission" date="2023-05" db="EMBL/GenBank/DDBJ databases">
        <authorList>
            <consortium name="Lawrence Berkeley National Laboratory"/>
            <person name="Steindorff A."/>
            <person name="Hensen N."/>
            <person name="Bonometti L."/>
            <person name="Westerberg I."/>
            <person name="Brannstrom I.O."/>
            <person name="Guillou S."/>
            <person name="Cros-Aarteil S."/>
            <person name="Calhoun S."/>
            <person name="Haridas S."/>
            <person name="Kuo A."/>
            <person name="Mondo S."/>
            <person name="Pangilinan J."/>
            <person name="Riley R."/>
            <person name="Labutti K."/>
            <person name="Andreopoulos B."/>
            <person name="Lipzen A."/>
            <person name="Chen C."/>
            <person name="Yanf M."/>
            <person name="Daum C."/>
            <person name="Ng V."/>
            <person name="Clum A."/>
            <person name="Ohm R."/>
            <person name="Martin F."/>
            <person name="Silar P."/>
            <person name="Natvig D."/>
            <person name="Lalanne C."/>
            <person name="Gautier V."/>
            <person name="Ament-Velasquez S.L."/>
            <person name="Kruys A."/>
            <person name="Hutchinson M.I."/>
            <person name="Powell A.J."/>
            <person name="Barry K."/>
            <person name="Miller A.N."/>
            <person name="Grigoriev I.V."/>
            <person name="Debuchy R."/>
            <person name="Gladieux P."/>
            <person name="Thoren M.H."/>
            <person name="Johannesson H."/>
        </authorList>
    </citation>
    <scope>NUCLEOTIDE SEQUENCE</scope>
    <source>
        <strain evidence="3">PSN309</strain>
    </source>
</reference>